<dbReference type="Gene3D" id="3.40.630.30">
    <property type="match status" value="1"/>
</dbReference>
<protein>
    <submittedName>
        <fullName evidence="5">GNAT family N-acetyltransferase</fullName>
    </submittedName>
</protein>
<dbReference type="CDD" id="cd04301">
    <property type="entry name" value="NAT_SF"/>
    <property type="match status" value="1"/>
</dbReference>
<dbReference type="InterPro" id="IPR016181">
    <property type="entry name" value="Acyl_CoA_acyltransferase"/>
</dbReference>
<evidence type="ECO:0000256" key="2">
    <source>
        <dbReference type="ARBA" id="ARBA00023315"/>
    </source>
</evidence>
<dbReference type="Proteomes" id="UP000439965">
    <property type="component" value="Unassembled WGS sequence"/>
</dbReference>
<dbReference type="GO" id="GO:0016747">
    <property type="term" value="F:acyltransferase activity, transferring groups other than amino-acyl groups"/>
    <property type="evidence" value="ECO:0007669"/>
    <property type="project" value="InterPro"/>
</dbReference>
<dbReference type="EMBL" id="WVTI01000006">
    <property type="protein sequence ID" value="MXS26153.1"/>
    <property type="molecule type" value="Genomic_DNA"/>
</dbReference>
<evidence type="ECO:0000313" key="9">
    <source>
        <dbReference type="Proteomes" id="UP000571857"/>
    </source>
</evidence>
<name>A0A366U827_ENTGA</name>
<keyword evidence="2" id="KW-0012">Acyltransferase</keyword>
<dbReference type="EMBL" id="CP050485">
    <property type="protein sequence ID" value="QOG27851.1"/>
    <property type="molecule type" value="Genomic_DNA"/>
</dbReference>
<keyword evidence="1 5" id="KW-0808">Transferase</keyword>
<reference evidence="5 7" key="1">
    <citation type="submission" date="2019-04" db="EMBL/GenBank/DDBJ databases">
        <title>Step-wise assembly of the neonatal virome modulated by breast feeding.</title>
        <authorList>
            <person name="Liang G."/>
            <person name="Bushman F."/>
        </authorList>
    </citation>
    <scope>NUCLEOTIDE SEQUENCE [LARGE SCALE GENOMIC DNA]</scope>
    <source>
        <strain evidence="5 7">E3404</strain>
    </source>
</reference>
<evidence type="ECO:0000313" key="4">
    <source>
        <dbReference type="EMBL" id="MBA0974053.1"/>
    </source>
</evidence>
<evidence type="ECO:0000259" key="3">
    <source>
        <dbReference type="PROSITE" id="PS51186"/>
    </source>
</evidence>
<dbReference type="SUPFAM" id="SSF55729">
    <property type="entry name" value="Acyl-CoA N-acyltransferases (Nat)"/>
    <property type="match status" value="1"/>
</dbReference>
<dbReference type="PANTHER" id="PTHR43420">
    <property type="entry name" value="ACETYLTRANSFERASE"/>
    <property type="match status" value="1"/>
</dbReference>
<dbReference type="Proteomes" id="UP000571857">
    <property type="component" value="Unassembled WGS sequence"/>
</dbReference>
<evidence type="ECO:0000313" key="5">
    <source>
        <dbReference type="EMBL" id="MXS26153.1"/>
    </source>
</evidence>
<dbReference type="GeneID" id="93224640"/>
<dbReference type="Proteomes" id="UP000516696">
    <property type="component" value="Chromosome"/>
</dbReference>
<dbReference type="RefSeq" id="WP_003126182.1">
    <property type="nucleotide sequence ID" value="NZ_BSYC01000001.1"/>
</dbReference>
<evidence type="ECO:0000313" key="7">
    <source>
        <dbReference type="Proteomes" id="UP000439965"/>
    </source>
</evidence>
<evidence type="ECO:0000256" key="1">
    <source>
        <dbReference type="ARBA" id="ARBA00022679"/>
    </source>
</evidence>
<dbReference type="InterPro" id="IPR000182">
    <property type="entry name" value="GNAT_dom"/>
</dbReference>
<reference evidence="4 9" key="3">
    <citation type="submission" date="2020-06" db="EMBL/GenBank/DDBJ databases">
        <title>Crossreactivity between MHC class I-restricted antigens from cancer cells and an enterococcal bacteriophage.</title>
        <authorList>
            <person name="Fluckiger A."/>
            <person name="Daillere R."/>
            <person name="Sassi M."/>
            <person name="Cattoir V."/>
            <person name="Kroemer G."/>
            <person name="Zitvogel L."/>
        </authorList>
    </citation>
    <scope>NUCLEOTIDE SEQUENCE [LARGE SCALE GENOMIC DNA]</scope>
    <source>
        <strain evidence="4 9">EG4</strain>
    </source>
</reference>
<dbReference type="InterPro" id="IPR050680">
    <property type="entry name" value="YpeA/RimI_acetyltransf"/>
</dbReference>
<dbReference type="EMBL" id="JABXJK010000078">
    <property type="protein sequence ID" value="MBA0974053.1"/>
    <property type="molecule type" value="Genomic_DNA"/>
</dbReference>
<dbReference type="PANTHER" id="PTHR43420:SF47">
    <property type="entry name" value="N-ACETYLTRANSFERASE DOMAIN-CONTAINING PROTEIN"/>
    <property type="match status" value="1"/>
</dbReference>
<evidence type="ECO:0000313" key="6">
    <source>
        <dbReference type="EMBL" id="QOG27851.1"/>
    </source>
</evidence>
<dbReference type="AlphaFoldDB" id="A0A366U827"/>
<organism evidence="5 7">
    <name type="scientific">Enterococcus gallinarum</name>
    <dbReference type="NCBI Taxonomy" id="1353"/>
    <lineage>
        <taxon>Bacteria</taxon>
        <taxon>Bacillati</taxon>
        <taxon>Bacillota</taxon>
        <taxon>Bacilli</taxon>
        <taxon>Lactobacillales</taxon>
        <taxon>Enterococcaceae</taxon>
        <taxon>Enterococcus</taxon>
    </lineage>
</organism>
<reference evidence="6 8" key="2">
    <citation type="submission" date="2020-03" db="EMBL/GenBank/DDBJ databases">
        <title>Characterization of ganglioside-mimicking enterococci.</title>
        <authorList>
            <person name="Patry R.T."/>
            <person name="Nothaft H."/>
            <person name="Bridger R."/>
            <person name="Shajahan A."/>
            <person name="Huynh S."/>
            <person name="Sanchez S."/>
            <person name="Azadi P."/>
            <person name="Cooper K."/>
            <person name="Miller W.G."/>
            <person name="Parker C.T."/>
            <person name="Wells L."/>
            <person name="Szymanski C.M."/>
        </authorList>
    </citation>
    <scope>NUCLEOTIDE SEQUENCE [LARGE SCALE GENOMIC DNA]</scope>
    <source>
        <strain evidence="6 8">EGM181</strain>
    </source>
</reference>
<feature type="domain" description="N-acetyltransferase" evidence="3">
    <location>
        <begin position="2"/>
        <end position="150"/>
    </location>
</feature>
<proteinExistence type="predicted"/>
<dbReference type="PROSITE" id="PS51186">
    <property type="entry name" value="GNAT"/>
    <property type="match status" value="1"/>
</dbReference>
<evidence type="ECO:0000313" key="8">
    <source>
        <dbReference type="Proteomes" id="UP000516696"/>
    </source>
</evidence>
<accession>A0A366U827</accession>
<dbReference type="Pfam" id="PF00583">
    <property type="entry name" value="Acetyltransf_1"/>
    <property type="match status" value="1"/>
</dbReference>
<gene>
    <name evidence="6" type="ORF">EGM181_11555</name>
    <name evidence="5" type="ORF">GTI89_08785</name>
    <name evidence="4" type="ORF">HWH42_15895</name>
</gene>
<sequence length="150" mass="17939">MIRLKPITKENYRGCIELKTTKEQEKFVAPNWYSLLEAVYEEARQAFAIYHQEEMIGFLLFSYYEADEDYAKESWWIERFMIDHRFQQKGYGSQAMEAAIEWFRQAIQAKELRISSVKENTIAKQMYEGFGFVATGEFVNDETVLLKEWR</sequence>